<name>A0A2L2TS02_9HYPO</name>
<proteinExistence type="predicted"/>
<keyword evidence="1" id="KW-0472">Membrane</keyword>
<keyword evidence="1" id="KW-0812">Transmembrane</keyword>
<keyword evidence="3" id="KW-1185">Reference proteome</keyword>
<dbReference type="EMBL" id="LN649230">
    <property type="protein sequence ID" value="CEI62585.1"/>
    <property type="molecule type" value="Genomic_DNA"/>
</dbReference>
<protein>
    <submittedName>
        <fullName evidence="2">Uncharacterized protein</fullName>
    </submittedName>
</protein>
<evidence type="ECO:0000256" key="1">
    <source>
        <dbReference type="SAM" id="Phobius"/>
    </source>
</evidence>
<accession>A0A2L2TS02</accession>
<feature type="transmembrane region" description="Helical" evidence="1">
    <location>
        <begin position="52"/>
        <end position="72"/>
    </location>
</feature>
<organism evidence="2 3">
    <name type="scientific">Fusarium venenatum</name>
    <dbReference type="NCBI Taxonomy" id="56646"/>
    <lineage>
        <taxon>Eukaryota</taxon>
        <taxon>Fungi</taxon>
        <taxon>Dikarya</taxon>
        <taxon>Ascomycota</taxon>
        <taxon>Pezizomycotina</taxon>
        <taxon>Sordariomycetes</taxon>
        <taxon>Hypocreomycetidae</taxon>
        <taxon>Hypocreales</taxon>
        <taxon>Nectriaceae</taxon>
        <taxon>Fusarium</taxon>
    </lineage>
</organism>
<evidence type="ECO:0000313" key="3">
    <source>
        <dbReference type="Proteomes" id="UP000245910"/>
    </source>
</evidence>
<feature type="transmembrane region" description="Helical" evidence="1">
    <location>
        <begin position="78"/>
        <end position="98"/>
    </location>
</feature>
<evidence type="ECO:0000313" key="2">
    <source>
        <dbReference type="EMBL" id="CEI62585.1"/>
    </source>
</evidence>
<dbReference type="AlphaFoldDB" id="A0A2L2TS02"/>
<reference evidence="3" key="1">
    <citation type="submission" date="2014-10" db="EMBL/GenBank/DDBJ databases">
        <authorList>
            <person name="King R."/>
        </authorList>
    </citation>
    <scope>NUCLEOTIDE SEQUENCE [LARGE SCALE GENOMIC DNA]</scope>
    <source>
        <strain evidence="3">A3/5</strain>
    </source>
</reference>
<dbReference type="Proteomes" id="UP000245910">
    <property type="component" value="Chromosome II"/>
</dbReference>
<keyword evidence="1" id="KW-1133">Transmembrane helix</keyword>
<sequence length="100" mass="10979">MHAGSYIVIPDYNVNPQFPLRSTWICHLAASPTSTSWLRGSSISRNGAPNGFCAPATHVTAVIFTIITLSSAIHGSPIRIFVLAPYCFVLSCLTYRFYEI</sequence>